<reference evidence="2" key="1">
    <citation type="submission" date="2016-05" db="EMBL/GenBank/DDBJ databases">
        <authorList>
            <person name="Lavstsen T."/>
            <person name="Jespersen J.S."/>
        </authorList>
    </citation>
    <scope>NUCLEOTIDE SEQUENCE</scope>
    <source>
        <strain evidence="2">PWN146_assembly</strain>
    </source>
</reference>
<proteinExistence type="predicted"/>
<evidence type="ECO:0000313" key="2">
    <source>
        <dbReference type="EMBL" id="SAY46610.1"/>
    </source>
</evidence>
<sequence>MECVTARRADGRRCRLRLPAGFDVRVRRRAEVAWRDWVAGLRKAVRLKPRRELLKLDVGQGWRLLSDDEGSCWTLLSHAQYTQRLQRRP</sequence>
<organism evidence="2">
    <name type="scientific">Serratia marcescens</name>
    <dbReference type="NCBI Taxonomy" id="615"/>
    <lineage>
        <taxon>Bacteria</taxon>
        <taxon>Pseudomonadati</taxon>
        <taxon>Pseudomonadota</taxon>
        <taxon>Gammaproteobacteria</taxon>
        <taxon>Enterobacterales</taxon>
        <taxon>Yersiniaceae</taxon>
        <taxon>Serratia</taxon>
    </lineage>
</organism>
<dbReference type="EMBL" id="LT575492">
    <property type="protein sequence ID" value="SAY46610.1"/>
    <property type="molecule type" value="Genomic_DNA"/>
</dbReference>
<protein>
    <recommendedName>
        <fullName evidence="1">ParE-like toxin domain-containing protein</fullName>
    </recommendedName>
</protein>
<gene>
    <name evidence="2" type="ORF">PWN146_05379</name>
</gene>
<accession>A0A1C3HNI9</accession>
<feature type="domain" description="ParE-like toxin" evidence="1">
    <location>
        <begin position="25"/>
        <end position="82"/>
    </location>
</feature>
<name>A0A1C3HNI9_SERMA</name>
<dbReference type="InterPro" id="IPR056925">
    <property type="entry name" value="ParE-like"/>
</dbReference>
<dbReference type="RefSeq" id="WP_149543304.1">
    <property type="nucleotide sequence ID" value="NZ_JAUJUO010000003.1"/>
</dbReference>
<dbReference type="AlphaFoldDB" id="A0A1C3HNI9"/>
<dbReference type="Pfam" id="PF24732">
    <property type="entry name" value="ParE_like"/>
    <property type="match status" value="1"/>
</dbReference>
<evidence type="ECO:0000259" key="1">
    <source>
        <dbReference type="Pfam" id="PF24732"/>
    </source>
</evidence>